<sequence length="312" mass="33322">MFGFDRPPEEQAKVADADCSDLTVLVTGSTSGIGRVGARSLGRLGAHVIVHGRDTEAGREAVDEIDATDGTAEFIRADFTDPDEISALADGVRESVDRLDVLCNNAGGLFQTTEPTELGVDPAFQVNHLAPYQLTAELLDTLGPGSRVVTTSSLAHRGTTLNLDELLAVTGLSTVAAYCRSKLANVQFAAELARRLAAADRAVTSNSFHPGVIPGSEFGRAFPGVSTELWQLFDQSPFTESVEEGAATMVYLAVSEDVAETTGAYFARRREHRPSAAARDRETQRRLWERSAQILGIEEPLAAYADAAGPSR</sequence>
<dbReference type="SUPFAM" id="SSF51735">
    <property type="entry name" value="NAD(P)-binding Rossmann-fold domains"/>
    <property type="match status" value="1"/>
</dbReference>
<dbReference type="OrthoDB" id="10454at2157"/>
<dbReference type="PANTHER" id="PTHR43157:SF31">
    <property type="entry name" value="PHOSPHATIDYLINOSITOL-GLYCAN BIOSYNTHESIS CLASS F PROTEIN"/>
    <property type="match status" value="1"/>
</dbReference>
<reference evidence="2 3" key="1">
    <citation type="submission" date="2019-12" db="EMBL/GenBank/DDBJ databases">
        <title>Isolation and characterization of three novel carbon monoxide-oxidizing members of Halobacteria from salione crusts and soils.</title>
        <authorList>
            <person name="Myers M.R."/>
            <person name="King G.M."/>
        </authorList>
    </citation>
    <scope>NUCLEOTIDE SEQUENCE [LARGE SCALE GENOMIC DNA]</scope>
    <source>
        <strain evidence="2 3">WSH3</strain>
    </source>
</reference>
<organism evidence="2 3">
    <name type="scientific">Halovenus carboxidivorans</name>
    <dbReference type="NCBI Taxonomy" id="2692199"/>
    <lineage>
        <taxon>Archaea</taxon>
        <taxon>Methanobacteriati</taxon>
        <taxon>Methanobacteriota</taxon>
        <taxon>Stenosarchaea group</taxon>
        <taxon>Halobacteria</taxon>
        <taxon>Halobacteriales</taxon>
        <taxon>Haloarculaceae</taxon>
        <taxon>Halovenus</taxon>
    </lineage>
</organism>
<dbReference type="PANTHER" id="PTHR43157">
    <property type="entry name" value="PHOSPHATIDYLINOSITOL-GLYCAN BIOSYNTHESIS CLASS F PROTEIN-RELATED"/>
    <property type="match status" value="1"/>
</dbReference>
<keyword evidence="1" id="KW-0560">Oxidoreductase</keyword>
<dbReference type="Proteomes" id="UP000466535">
    <property type="component" value="Unassembled WGS sequence"/>
</dbReference>
<protein>
    <submittedName>
        <fullName evidence="2">SDR family NAD(P)-dependent oxidoreductase</fullName>
    </submittedName>
</protein>
<dbReference type="GO" id="GO:0016491">
    <property type="term" value="F:oxidoreductase activity"/>
    <property type="evidence" value="ECO:0007669"/>
    <property type="project" value="UniProtKB-KW"/>
</dbReference>
<proteinExistence type="predicted"/>
<dbReference type="EMBL" id="WUUT01000001">
    <property type="protein sequence ID" value="MXR50794.1"/>
    <property type="molecule type" value="Genomic_DNA"/>
</dbReference>
<dbReference type="InterPro" id="IPR036291">
    <property type="entry name" value="NAD(P)-bd_dom_sf"/>
</dbReference>
<dbReference type="AlphaFoldDB" id="A0A6B0SYW3"/>
<dbReference type="PRINTS" id="PR00081">
    <property type="entry name" value="GDHRDH"/>
</dbReference>
<name>A0A6B0SYW3_9EURY</name>
<accession>A0A6B0SYW3</accession>
<evidence type="ECO:0000313" key="3">
    <source>
        <dbReference type="Proteomes" id="UP000466535"/>
    </source>
</evidence>
<dbReference type="Gene3D" id="3.40.50.720">
    <property type="entry name" value="NAD(P)-binding Rossmann-like Domain"/>
    <property type="match status" value="1"/>
</dbReference>
<gene>
    <name evidence="2" type="ORF">GRX03_04130</name>
</gene>
<comment type="caution">
    <text evidence="2">The sequence shown here is derived from an EMBL/GenBank/DDBJ whole genome shotgun (WGS) entry which is preliminary data.</text>
</comment>
<dbReference type="Pfam" id="PF00106">
    <property type="entry name" value="adh_short"/>
    <property type="match status" value="1"/>
</dbReference>
<keyword evidence="3" id="KW-1185">Reference proteome</keyword>
<dbReference type="InterPro" id="IPR002347">
    <property type="entry name" value="SDR_fam"/>
</dbReference>
<dbReference type="RefSeq" id="WP_159762891.1">
    <property type="nucleotide sequence ID" value="NZ_WUUT01000001.1"/>
</dbReference>
<evidence type="ECO:0000313" key="2">
    <source>
        <dbReference type="EMBL" id="MXR50794.1"/>
    </source>
</evidence>
<evidence type="ECO:0000256" key="1">
    <source>
        <dbReference type="ARBA" id="ARBA00023002"/>
    </source>
</evidence>